<evidence type="ECO:0000313" key="1">
    <source>
        <dbReference type="EMBL" id="NEH11819.1"/>
    </source>
</evidence>
<dbReference type="Proteomes" id="UP000475155">
    <property type="component" value="Unassembled WGS sequence"/>
</dbReference>
<dbReference type="Pfam" id="PF14335">
    <property type="entry name" value="DUF4391"/>
    <property type="match status" value="1"/>
</dbReference>
<keyword evidence="2" id="KW-1185">Reference proteome</keyword>
<evidence type="ECO:0000313" key="2">
    <source>
        <dbReference type="Proteomes" id="UP000475155"/>
    </source>
</evidence>
<reference evidence="1 2" key="1">
    <citation type="submission" date="2019-10" db="EMBL/GenBank/DDBJ databases">
        <title>Bifidobacterium from non-human primates.</title>
        <authorList>
            <person name="Modesto M."/>
        </authorList>
    </citation>
    <scope>NUCLEOTIDE SEQUENCE [LARGE SCALE GENOMIC DNA]</scope>
    <source>
        <strain evidence="1 2">SMA1</strain>
    </source>
</reference>
<dbReference type="RefSeq" id="WP_163199640.1">
    <property type="nucleotide sequence ID" value="NZ_WHZU01000009.1"/>
</dbReference>
<sequence>MMTVAACGSVSALTLGLPKTTAVPARKGILPKQMFYARVPISSRLKRHFTDQVDSIAMLGLVRPANTGVADGSHCHEILVLGVRINGAEVPEDVLAFIASRRSGGIVFVVVRDSDGDGKAHAEECILAVCRKAPGRVGHVAETKLYMGEWGPAGDVRLTMHGPTLDEAWDSFCAQAVLGVEDGADLDARILRRDRIVTLRTQVAKLERDHARAKAPAQRNEIYAKLHKARRQLDELQA</sequence>
<proteinExistence type="predicted"/>
<dbReference type="EMBL" id="WHZU01000009">
    <property type="protein sequence ID" value="NEH11819.1"/>
    <property type="molecule type" value="Genomic_DNA"/>
</dbReference>
<name>A0ABX0C9L0_9BIFI</name>
<dbReference type="InterPro" id="IPR025503">
    <property type="entry name" value="DUF4391"/>
</dbReference>
<comment type="caution">
    <text evidence="1">The sequence shown here is derived from an EMBL/GenBank/DDBJ whole genome shotgun (WGS) entry which is preliminary data.</text>
</comment>
<organism evidence="1 2">
    <name type="scientific">Bifidobacterium saimiriisciurei</name>
    <dbReference type="NCBI Taxonomy" id="2661627"/>
    <lineage>
        <taxon>Bacteria</taxon>
        <taxon>Bacillati</taxon>
        <taxon>Actinomycetota</taxon>
        <taxon>Actinomycetes</taxon>
        <taxon>Bifidobacteriales</taxon>
        <taxon>Bifidobacteriaceae</taxon>
        <taxon>Bifidobacterium</taxon>
    </lineage>
</organism>
<protein>
    <submittedName>
        <fullName evidence="1">DUF4391 family protein</fullName>
    </submittedName>
</protein>
<accession>A0ABX0C9L0</accession>
<gene>
    <name evidence="1" type="ORF">GFD18_06935</name>
</gene>